<keyword evidence="2" id="KW-1185">Reference proteome</keyword>
<accession>A0A7E4VX82</accession>
<feature type="compositionally biased region" description="Polar residues" evidence="1">
    <location>
        <begin position="51"/>
        <end position="67"/>
    </location>
</feature>
<evidence type="ECO:0000313" key="2">
    <source>
        <dbReference type="Proteomes" id="UP000492821"/>
    </source>
</evidence>
<evidence type="ECO:0000313" key="3">
    <source>
        <dbReference type="WBParaSite" id="Pan_g4288.t1"/>
    </source>
</evidence>
<dbReference type="WBParaSite" id="Pan_g4288.t1">
    <property type="protein sequence ID" value="Pan_g4288.t1"/>
    <property type="gene ID" value="Pan_g4288"/>
</dbReference>
<dbReference type="Proteomes" id="UP000492821">
    <property type="component" value="Unassembled WGS sequence"/>
</dbReference>
<dbReference type="AlphaFoldDB" id="A0A7E4VX82"/>
<name>A0A7E4VX82_PANRE</name>
<evidence type="ECO:0000256" key="1">
    <source>
        <dbReference type="SAM" id="MobiDB-lite"/>
    </source>
</evidence>
<protein>
    <submittedName>
        <fullName evidence="3">Secreted protein</fullName>
    </submittedName>
</protein>
<sequence length="92" mass="10142">MVSKRNPIQSTPHIYHLLLLLTPKVFRKSVLAVGCPGNARSPPSSRLPARVQSSSSLDRLDWTNPSHRATAKGKGKGEQNKDSHHCSFVNSR</sequence>
<organism evidence="2 3">
    <name type="scientific">Panagrellus redivivus</name>
    <name type="common">Microworm</name>
    <dbReference type="NCBI Taxonomy" id="6233"/>
    <lineage>
        <taxon>Eukaryota</taxon>
        <taxon>Metazoa</taxon>
        <taxon>Ecdysozoa</taxon>
        <taxon>Nematoda</taxon>
        <taxon>Chromadorea</taxon>
        <taxon>Rhabditida</taxon>
        <taxon>Tylenchina</taxon>
        <taxon>Panagrolaimomorpha</taxon>
        <taxon>Panagrolaimoidea</taxon>
        <taxon>Panagrolaimidae</taxon>
        <taxon>Panagrellus</taxon>
    </lineage>
</organism>
<reference evidence="2" key="1">
    <citation type="journal article" date="2013" name="Genetics">
        <title>The draft genome and transcriptome of Panagrellus redivivus are shaped by the harsh demands of a free-living lifestyle.</title>
        <authorList>
            <person name="Srinivasan J."/>
            <person name="Dillman A.R."/>
            <person name="Macchietto M.G."/>
            <person name="Heikkinen L."/>
            <person name="Lakso M."/>
            <person name="Fracchia K.M."/>
            <person name="Antoshechkin I."/>
            <person name="Mortazavi A."/>
            <person name="Wong G."/>
            <person name="Sternberg P.W."/>
        </authorList>
    </citation>
    <scope>NUCLEOTIDE SEQUENCE [LARGE SCALE GENOMIC DNA]</scope>
    <source>
        <strain evidence="2">MT8872</strain>
    </source>
</reference>
<proteinExistence type="predicted"/>
<feature type="compositionally biased region" description="Basic and acidic residues" evidence="1">
    <location>
        <begin position="75"/>
        <end position="85"/>
    </location>
</feature>
<reference evidence="3" key="2">
    <citation type="submission" date="2020-10" db="UniProtKB">
        <authorList>
            <consortium name="WormBaseParasite"/>
        </authorList>
    </citation>
    <scope>IDENTIFICATION</scope>
</reference>
<feature type="region of interest" description="Disordered" evidence="1">
    <location>
        <begin position="36"/>
        <end position="92"/>
    </location>
</feature>